<name>A0ACC6QBM1_9ACTN</name>
<comment type="caution">
    <text evidence="1">The sequence shown here is derived from an EMBL/GenBank/DDBJ whole genome shotgun (WGS) entry which is preliminary data.</text>
</comment>
<reference evidence="1" key="1">
    <citation type="submission" date="2024-03" db="EMBL/GenBank/DDBJ databases">
        <title>Novel Streptomyces species of biotechnological and ecological value are a feature of Machair soil.</title>
        <authorList>
            <person name="Prole J.R."/>
            <person name="Goodfellow M."/>
            <person name="Allenby N."/>
            <person name="Ward A.C."/>
        </authorList>
    </citation>
    <scope>NUCLEOTIDE SEQUENCE</scope>
    <source>
        <strain evidence="1">MS1.AVA.4</strain>
    </source>
</reference>
<organism evidence="1 2">
    <name type="scientific">Streptomyces pratisoli</name>
    <dbReference type="NCBI Taxonomy" id="3139917"/>
    <lineage>
        <taxon>Bacteria</taxon>
        <taxon>Bacillati</taxon>
        <taxon>Actinomycetota</taxon>
        <taxon>Actinomycetes</taxon>
        <taxon>Kitasatosporales</taxon>
        <taxon>Streptomycetaceae</taxon>
        <taxon>Streptomyces</taxon>
    </lineage>
</organism>
<sequence length="153" mass="17465">MGILDSYLGTRHPDAGVPARTAQEVRSALLALNGPGVLFVVRNGTGKEGDLVAECRLAQLRVRLRTRMRLDAAKHEVRALDEQWEVSLSDHTRGQHSRGPANAVYRVWEKQKGPDGRERRVETFRFESREMKDPLRHVVLDAGWTWRGKLFRL</sequence>
<gene>
    <name evidence="1" type="ORF">WKI58_04100</name>
</gene>
<dbReference type="EMBL" id="JBBKAI010000002">
    <property type="protein sequence ID" value="MEJ8655716.1"/>
    <property type="molecule type" value="Genomic_DNA"/>
</dbReference>
<protein>
    <submittedName>
        <fullName evidence="1">Uncharacterized protein</fullName>
    </submittedName>
</protein>
<evidence type="ECO:0000313" key="1">
    <source>
        <dbReference type="EMBL" id="MEJ8655716.1"/>
    </source>
</evidence>
<accession>A0ACC6QBM1</accession>
<proteinExistence type="predicted"/>
<evidence type="ECO:0000313" key="2">
    <source>
        <dbReference type="Proteomes" id="UP001375539"/>
    </source>
</evidence>
<dbReference type="Proteomes" id="UP001375539">
    <property type="component" value="Unassembled WGS sequence"/>
</dbReference>
<keyword evidence="2" id="KW-1185">Reference proteome</keyword>